<dbReference type="InterPro" id="IPR021109">
    <property type="entry name" value="Peptidase_aspartic_dom_sf"/>
</dbReference>
<reference evidence="2" key="1">
    <citation type="submission" date="2017-07" db="EMBL/GenBank/DDBJ databases">
        <title>Taro Niue Genome Assembly and Annotation.</title>
        <authorList>
            <person name="Atibalentja N."/>
            <person name="Keating K."/>
            <person name="Fields C.J."/>
        </authorList>
    </citation>
    <scope>NUCLEOTIDE SEQUENCE</scope>
    <source>
        <strain evidence="2">Niue_2</strain>
        <tissue evidence="2">Leaf</tissue>
    </source>
</reference>
<protein>
    <submittedName>
        <fullName evidence="2">Uncharacterized protein</fullName>
    </submittedName>
</protein>
<dbReference type="AlphaFoldDB" id="A0A843TUB4"/>
<gene>
    <name evidence="2" type="ORF">Taro_005420</name>
</gene>
<proteinExistence type="predicted"/>
<dbReference type="Proteomes" id="UP000652761">
    <property type="component" value="Unassembled WGS sequence"/>
</dbReference>
<accession>A0A843TUB4</accession>
<sequence>MLEPPSAENVPAIEVVMMSRPARPLQQHRDALGCHNKVATAWAAAAVSRLQQRQLWSWCAPGGGDGTVVMVLIASSGSPSQLYVTLRGQFQEDVSAEESVAQPQGAAVVGGQQQQEYQPQPQQYADCSGLRSRFKQMTTRRGSRGKQKKHQSRFAEHRSSQCSTRSSYRSTSSLPSIRHPVSSSRGNTCSSLYSFHCTSSLSSSIRTSSSSSFHRTSSRCRSSNPSRRLSEFYESLVCHTLERQCDVMVDLPSGDYMCSFGYLEGVTVEVQGHQLPVRLYVNQLRDFDVILGMDWLEAHSAVVDYQWKTVRFEIHRALVLCFRGDVLVVLGARRRWSFRREGPNGSTLLVERQGACRAEETGR</sequence>
<evidence type="ECO:0000313" key="2">
    <source>
        <dbReference type="EMBL" id="MQL73080.1"/>
    </source>
</evidence>
<evidence type="ECO:0000313" key="3">
    <source>
        <dbReference type="Proteomes" id="UP000652761"/>
    </source>
</evidence>
<name>A0A843TUB4_COLES</name>
<dbReference type="OrthoDB" id="786726at2759"/>
<comment type="caution">
    <text evidence="2">The sequence shown here is derived from an EMBL/GenBank/DDBJ whole genome shotgun (WGS) entry which is preliminary data.</text>
</comment>
<keyword evidence="3" id="KW-1185">Reference proteome</keyword>
<dbReference type="Pfam" id="PF08284">
    <property type="entry name" value="RVP_2"/>
    <property type="match status" value="1"/>
</dbReference>
<feature type="region of interest" description="Disordered" evidence="1">
    <location>
        <begin position="101"/>
        <end position="187"/>
    </location>
</feature>
<dbReference type="EMBL" id="NMUH01000153">
    <property type="protein sequence ID" value="MQL73080.1"/>
    <property type="molecule type" value="Genomic_DNA"/>
</dbReference>
<feature type="region of interest" description="Disordered" evidence="1">
    <location>
        <begin position="202"/>
        <end position="225"/>
    </location>
</feature>
<feature type="compositionally biased region" description="Low complexity" evidence="1">
    <location>
        <begin position="101"/>
        <end position="123"/>
    </location>
</feature>
<dbReference type="Gene3D" id="2.40.70.10">
    <property type="entry name" value="Acid Proteases"/>
    <property type="match status" value="1"/>
</dbReference>
<evidence type="ECO:0000256" key="1">
    <source>
        <dbReference type="SAM" id="MobiDB-lite"/>
    </source>
</evidence>
<organism evidence="2 3">
    <name type="scientific">Colocasia esculenta</name>
    <name type="common">Wild taro</name>
    <name type="synonym">Arum esculentum</name>
    <dbReference type="NCBI Taxonomy" id="4460"/>
    <lineage>
        <taxon>Eukaryota</taxon>
        <taxon>Viridiplantae</taxon>
        <taxon>Streptophyta</taxon>
        <taxon>Embryophyta</taxon>
        <taxon>Tracheophyta</taxon>
        <taxon>Spermatophyta</taxon>
        <taxon>Magnoliopsida</taxon>
        <taxon>Liliopsida</taxon>
        <taxon>Araceae</taxon>
        <taxon>Aroideae</taxon>
        <taxon>Colocasieae</taxon>
        <taxon>Colocasia</taxon>
    </lineage>
</organism>
<feature type="compositionally biased region" description="Low complexity" evidence="1">
    <location>
        <begin position="160"/>
        <end position="178"/>
    </location>
</feature>
<feature type="compositionally biased region" description="Basic residues" evidence="1">
    <location>
        <begin position="141"/>
        <end position="152"/>
    </location>
</feature>
<dbReference type="CDD" id="cd00303">
    <property type="entry name" value="retropepsin_like"/>
    <property type="match status" value="1"/>
</dbReference>